<dbReference type="RefSeq" id="WP_039644968.1">
    <property type="nucleotide sequence ID" value="NZ_JAPTFZ010000006.1"/>
</dbReference>
<evidence type="ECO:0008006" key="3">
    <source>
        <dbReference type="Google" id="ProtNLM"/>
    </source>
</evidence>
<comment type="caution">
    <text evidence="1">The sequence shown here is derived from an EMBL/GenBank/DDBJ whole genome shotgun (WGS) entry which is preliminary data.</text>
</comment>
<dbReference type="GeneID" id="41072820"/>
<accession>A0ABX3Z428</accession>
<dbReference type="EMBL" id="NEFX01000018">
    <property type="protein sequence ID" value="OTW30492.1"/>
    <property type="molecule type" value="Genomic_DNA"/>
</dbReference>
<evidence type="ECO:0000313" key="2">
    <source>
        <dbReference type="Proteomes" id="UP000195208"/>
    </source>
</evidence>
<protein>
    <recommendedName>
        <fullName evidence="3">TIGR01741 family protein</fullName>
    </recommendedName>
</protein>
<keyword evidence="2" id="KW-1185">Reference proteome</keyword>
<sequence length="111" mass="12998">MDYDLKTFSNSQELKKGDLQSYKDLINDVGAGNWQNDEIHLFESIEDFTKYEICHGWYNLYDKVNDDYNGAPNLFNYIDLEDLGNDLIEMWDASCHFLTSENKVLTTSHGW</sequence>
<dbReference type="Proteomes" id="UP000195208">
    <property type="component" value="Unassembled WGS sequence"/>
</dbReference>
<organism evidence="1 2">
    <name type="scientific">Staphylococcus agnetis</name>
    <dbReference type="NCBI Taxonomy" id="985762"/>
    <lineage>
        <taxon>Bacteria</taxon>
        <taxon>Bacillati</taxon>
        <taxon>Bacillota</taxon>
        <taxon>Bacilli</taxon>
        <taxon>Bacillales</taxon>
        <taxon>Staphylococcaceae</taxon>
        <taxon>Staphylococcus</taxon>
    </lineage>
</organism>
<evidence type="ECO:0000313" key="1">
    <source>
        <dbReference type="EMBL" id="OTW30492.1"/>
    </source>
</evidence>
<name>A0ABX3Z428_9STAP</name>
<gene>
    <name evidence="1" type="ORF">B9M88_09495</name>
</gene>
<proteinExistence type="predicted"/>
<reference evidence="1 2" key="1">
    <citation type="submission" date="2017-04" db="EMBL/GenBank/DDBJ databases">
        <title>Staphylococcus agnetis, a potential pathogen in the broiler production.</title>
        <authorList>
            <person name="Poulsen L."/>
        </authorList>
    </citation>
    <scope>NUCLEOTIDE SEQUENCE [LARGE SCALE GENOMIC DNA]</scope>
    <source>
        <strain evidence="1 2">723_310714_2_2_spleen</strain>
    </source>
</reference>